<dbReference type="AlphaFoldDB" id="A0A075AMS5"/>
<reference evidence="2 4" key="1">
    <citation type="journal article" date="2013" name="Curr. Biol.">
        <title>Shared signatures of parasitism and phylogenomics unite Cryptomycota and microsporidia.</title>
        <authorList>
            <person name="James T.Y."/>
            <person name="Pelin A."/>
            <person name="Bonen L."/>
            <person name="Ahrendt S."/>
            <person name="Sain D."/>
            <person name="Corradi N."/>
            <person name="Stajich J.E."/>
        </authorList>
    </citation>
    <scope>NUCLEOTIDE SEQUENCE [LARGE SCALE GENOMIC DNA]</scope>
    <source>
        <strain evidence="2">CSF55</strain>
        <strain evidence="2">CSF55</strain>
    </source>
</reference>
<protein>
    <submittedName>
        <fullName evidence="2">Uncharacterized protein</fullName>
    </submittedName>
</protein>
<dbReference type="Proteomes" id="UP000030755">
    <property type="component" value="Unassembled WGS sequence"/>
</dbReference>
<accession>A0A075AMS5</accession>
<feature type="compositionally biased region" description="Basic and acidic residues" evidence="1">
    <location>
        <begin position="16"/>
        <end position="36"/>
    </location>
</feature>
<feature type="region of interest" description="Disordered" evidence="1">
    <location>
        <begin position="75"/>
        <end position="97"/>
    </location>
</feature>
<feature type="region of interest" description="Disordered" evidence="1">
    <location>
        <begin position="16"/>
        <end position="60"/>
    </location>
</feature>
<gene>
    <name evidence="2" type="ORF">O9G_001454</name>
    <name evidence="3" type="ORF">ROZALSC1DRAFT_26702</name>
</gene>
<name>A0A075AMS5_ROZAC</name>
<sequence length="97" mass="11788">MTDYFQEEWLKNQEKKRLEKERQEEERTKQHKERLMKSNKILQQNHTHAPPKERKSLTADPADLFKMTKFKNIPPKIESKRNPDDPALIKYKQNIEV</sequence>
<evidence type="ECO:0000313" key="3">
    <source>
        <dbReference type="EMBL" id="RKP21907.1"/>
    </source>
</evidence>
<dbReference type="EMBL" id="KE561324">
    <property type="protein sequence ID" value="EPZ30981.1"/>
    <property type="molecule type" value="Genomic_DNA"/>
</dbReference>
<dbReference type="HOGENOM" id="CLU_2347883_0_0_1"/>
<reference evidence="5" key="2">
    <citation type="journal article" date="2018" name="Nat. Microbiol.">
        <title>Leveraging single-cell genomics to expand the fungal tree of life.</title>
        <authorList>
            <person name="Ahrendt S.R."/>
            <person name="Quandt C.A."/>
            <person name="Ciobanu D."/>
            <person name="Clum A."/>
            <person name="Salamov A."/>
            <person name="Andreopoulos B."/>
            <person name="Cheng J.F."/>
            <person name="Woyke T."/>
            <person name="Pelin A."/>
            <person name="Henrissat B."/>
            <person name="Reynolds N.K."/>
            <person name="Benny G.L."/>
            <person name="Smith M.E."/>
            <person name="James T.Y."/>
            <person name="Grigoriev I.V."/>
        </authorList>
    </citation>
    <scope>NUCLEOTIDE SEQUENCE [LARGE SCALE GENOMIC DNA]</scope>
    <source>
        <strain evidence="5">CSF55</strain>
    </source>
</reference>
<dbReference type="Proteomes" id="UP000281549">
    <property type="component" value="Unassembled WGS sequence"/>
</dbReference>
<dbReference type="EMBL" id="ML004921">
    <property type="protein sequence ID" value="RKP21907.1"/>
    <property type="molecule type" value="Genomic_DNA"/>
</dbReference>
<evidence type="ECO:0000256" key="1">
    <source>
        <dbReference type="SAM" id="MobiDB-lite"/>
    </source>
</evidence>
<evidence type="ECO:0000313" key="2">
    <source>
        <dbReference type="EMBL" id="EPZ30981.1"/>
    </source>
</evidence>
<evidence type="ECO:0000313" key="5">
    <source>
        <dbReference type="Proteomes" id="UP000281549"/>
    </source>
</evidence>
<reference evidence="3" key="3">
    <citation type="submission" date="2018-08" db="EMBL/GenBank/DDBJ databases">
        <title>Leveraging single-cell genomics to expand the Fungal Tree of Life.</title>
        <authorList>
            <consortium name="DOE Joint Genome Institute"/>
            <person name="Ahrendt S.R."/>
            <person name="Quandt C.A."/>
            <person name="Ciobanu D."/>
            <person name="Clum A."/>
            <person name="Salamov A."/>
            <person name="Andreopoulos B."/>
            <person name="Cheng J.-F."/>
            <person name="Woyke T."/>
            <person name="Pelin A."/>
            <person name="Henrissat B."/>
            <person name="Reynolds N."/>
            <person name="Benny G.L."/>
            <person name="Smith M.E."/>
            <person name="James T.Y."/>
            <person name="Grigoriev I.V."/>
        </authorList>
    </citation>
    <scope>NUCLEOTIDE SEQUENCE</scope>
    <source>
        <strain evidence="3">CSF55</strain>
    </source>
</reference>
<keyword evidence="4" id="KW-1185">Reference proteome</keyword>
<proteinExistence type="predicted"/>
<organism evidence="2 4">
    <name type="scientific">Rozella allomycis (strain CSF55)</name>
    <dbReference type="NCBI Taxonomy" id="988480"/>
    <lineage>
        <taxon>Eukaryota</taxon>
        <taxon>Fungi</taxon>
        <taxon>Fungi incertae sedis</taxon>
        <taxon>Cryptomycota</taxon>
        <taxon>Cryptomycota incertae sedis</taxon>
        <taxon>Rozella</taxon>
    </lineage>
</organism>
<evidence type="ECO:0000313" key="4">
    <source>
        <dbReference type="Proteomes" id="UP000030755"/>
    </source>
</evidence>